<dbReference type="EMBL" id="FXWK01000001">
    <property type="protein sequence ID" value="SMQ58131.1"/>
    <property type="molecule type" value="Genomic_DNA"/>
</dbReference>
<keyword evidence="3" id="KW-1185">Reference proteome</keyword>
<protein>
    <recommendedName>
        <fullName evidence="4">DUF2975 domain-containing protein</fullName>
    </recommendedName>
</protein>
<feature type="transmembrane region" description="Helical" evidence="1">
    <location>
        <begin position="28"/>
        <end position="50"/>
    </location>
</feature>
<dbReference type="AlphaFoldDB" id="A0A1Y6EA77"/>
<feature type="transmembrane region" description="Helical" evidence="1">
    <location>
        <begin position="124"/>
        <end position="148"/>
    </location>
</feature>
<name>A0A1Y6EA77_9HYPH</name>
<gene>
    <name evidence="2" type="ORF">SAMN06295905_0028</name>
</gene>
<proteinExistence type="predicted"/>
<organism evidence="2 3">
    <name type="scientific">Devosia lucknowensis</name>
    <dbReference type="NCBI Taxonomy" id="1096929"/>
    <lineage>
        <taxon>Bacteria</taxon>
        <taxon>Pseudomonadati</taxon>
        <taxon>Pseudomonadota</taxon>
        <taxon>Alphaproteobacteria</taxon>
        <taxon>Hyphomicrobiales</taxon>
        <taxon>Devosiaceae</taxon>
        <taxon>Devosia</taxon>
    </lineage>
</organism>
<evidence type="ECO:0000313" key="3">
    <source>
        <dbReference type="Proteomes" id="UP000194474"/>
    </source>
</evidence>
<keyword evidence="1" id="KW-0812">Transmembrane</keyword>
<reference evidence="3" key="1">
    <citation type="submission" date="2017-04" db="EMBL/GenBank/DDBJ databases">
        <authorList>
            <person name="Varghese N."/>
            <person name="Submissions S."/>
        </authorList>
    </citation>
    <scope>NUCLEOTIDE SEQUENCE [LARGE SCALE GENOMIC DNA]</scope>
</reference>
<evidence type="ECO:0000313" key="2">
    <source>
        <dbReference type="EMBL" id="SMQ58131.1"/>
    </source>
</evidence>
<keyword evidence="1" id="KW-0472">Membrane</keyword>
<feature type="transmembrane region" description="Helical" evidence="1">
    <location>
        <begin position="160"/>
        <end position="177"/>
    </location>
</feature>
<feature type="transmembrane region" description="Helical" evidence="1">
    <location>
        <begin position="71"/>
        <end position="93"/>
    </location>
</feature>
<evidence type="ECO:0008006" key="4">
    <source>
        <dbReference type="Google" id="ProtNLM"/>
    </source>
</evidence>
<evidence type="ECO:0000256" key="1">
    <source>
        <dbReference type="SAM" id="Phobius"/>
    </source>
</evidence>
<keyword evidence="1" id="KW-1133">Transmembrane helix</keyword>
<sequence>MTRSIGAGFGDETCVPVTPRMALLFNGLAVGAVTMATLLPVAALGYWLLIGDGDIRQMVGLSAEALPVIAVGQRLGAALVALLTILPLAWALVRLRVCLVCFSRGKPFASEGIRALRDFALGSMLASIAQFFSHAAMSLVLTATAIAGHKQISLGISSQMLLMIMFAGVIAALAWAMEKAAAIAEENSQFI</sequence>
<dbReference type="Proteomes" id="UP000194474">
    <property type="component" value="Unassembled WGS sequence"/>
</dbReference>
<accession>A0A1Y6EA77</accession>